<keyword evidence="5 6" id="KW-0503">Monooxygenase</keyword>
<evidence type="ECO:0000256" key="3">
    <source>
        <dbReference type="ARBA" id="ARBA00023004"/>
    </source>
</evidence>
<keyword evidence="3 4" id="KW-0408">Iron</keyword>
<dbReference type="InterPro" id="IPR050121">
    <property type="entry name" value="Cytochrome_P450_monoxygenase"/>
</dbReference>
<keyword evidence="2 4" id="KW-0479">Metal-binding</keyword>
<evidence type="ECO:0000313" key="7">
    <source>
        <dbReference type="Proteomes" id="UP000034182"/>
    </source>
</evidence>
<dbReference type="InterPro" id="IPR036396">
    <property type="entry name" value="Cyt_P450_sf"/>
</dbReference>
<proteinExistence type="inferred from homology"/>
<accession>A0A0G2G4I9</accession>
<dbReference type="InterPro" id="IPR001128">
    <property type="entry name" value="Cyt_P450"/>
</dbReference>
<evidence type="ECO:0000256" key="2">
    <source>
        <dbReference type="ARBA" id="ARBA00022723"/>
    </source>
</evidence>
<evidence type="ECO:0000313" key="6">
    <source>
        <dbReference type="EMBL" id="KKY18718.1"/>
    </source>
</evidence>
<gene>
    <name evidence="6" type="ORF">UCDDS831_g05811</name>
</gene>
<dbReference type="PANTHER" id="PTHR24305:SF172">
    <property type="entry name" value="P450, PUTATIVE (EUROFUNG)-RELATED"/>
    <property type="match status" value="1"/>
</dbReference>
<comment type="similarity">
    <text evidence="5">Belongs to the cytochrome P450 family.</text>
</comment>
<protein>
    <submittedName>
        <fullName evidence="6">Putative benzoate 4-monooxygenase cytochrome p450</fullName>
    </submittedName>
</protein>
<dbReference type="Gene3D" id="1.10.630.10">
    <property type="entry name" value="Cytochrome P450"/>
    <property type="match status" value="1"/>
</dbReference>
<name>A0A0G2G4I9_9PEZI</name>
<dbReference type="InterPro" id="IPR017972">
    <property type="entry name" value="Cyt_P450_CS"/>
</dbReference>
<dbReference type="PANTHER" id="PTHR24305">
    <property type="entry name" value="CYTOCHROME P450"/>
    <property type="match status" value="1"/>
</dbReference>
<feature type="binding site" description="axial binding residue" evidence="4">
    <location>
        <position position="332"/>
    </location>
    <ligand>
        <name>heme</name>
        <dbReference type="ChEBI" id="CHEBI:30413"/>
    </ligand>
    <ligandPart>
        <name>Fe</name>
        <dbReference type="ChEBI" id="CHEBI:18248"/>
    </ligandPart>
</feature>
<dbReference type="EMBL" id="LAQI01000122">
    <property type="protein sequence ID" value="KKY18718.1"/>
    <property type="molecule type" value="Genomic_DNA"/>
</dbReference>
<dbReference type="Proteomes" id="UP000034182">
    <property type="component" value="Unassembled WGS sequence"/>
</dbReference>
<keyword evidence="4 5" id="KW-0349">Heme</keyword>
<dbReference type="PRINTS" id="PR00385">
    <property type="entry name" value="P450"/>
</dbReference>
<dbReference type="GO" id="GO:0016705">
    <property type="term" value="F:oxidoreductase activity, acting on paired donors, with incorporation or reduction of molecular oxygen"/>
    <property type="evidence" value="ECO:0007669"/>
    <property type="project" value="InterPro"/>
</dbReference>
<evidence type="ECO:0000256" key="1">
    <source>
        <dbReference type="ARBA" id="ARBA00001971"/>
    </source>
</evidence>
<dbReference type="Pfam" id="PF00067">
    <property type="entry name" value="p450"/>
    <property type="match status" value="1"/>
</dbReference>
<reference evidence="6 7" key="1">
    <citation type="submission" date="2015-03" db="EMBL/GenBank/DDBJ databases">
        <authorList>
            <person name="Morales-Cruz A."/>
            <person name="Amrine K.C."/>
            <person name="Cantu D."/>
        </authorList>
    </citation>
    <scope>NUCLEOTIDE SEQUENCE [LARGE SCALE GENOMIC DNA]</scope>
    <source>
        <strain evidence="6">DS831</strain>
    </source>
</reference>
<sequence length="400" mass="44226">MLLSPLPLLLLALTLPLVIILKPLLHHLFHTHLPLRRFPSATPCSWLIPSSFYHFFLAPHLPSTAGAADSHSSSSPAFRTRLLHAAHYPATTTTTTTNDNTTQRQPIPVPVLRTGPTTLSFASPAAIPAIYGHASSRSFCAKGPLYTALGGAPQQNAHQHTNVLHVVDRASHATKRRRLAHGFSLRQAEGDAWQGKIEAEVGVMLDAGSDTTAIALANIMFFLLKNPATFSKLREELDNALPADTIIPSYASVKQLPYLRACLDESLRLIPPVSMGLSRITPSEVGVPAYTAHRDPSLFPDPEEYRPERWLGDKTSEMQAAFIPFSAGSRGCIGRNITYLEQTVLIATLVRRYDFELPSPDWELEREEAFNVWPGSMPLKIKLRPEWEKDQSILAESLER</sequence>
<dbReference type="GO" id="GO:0020037">
    <property type="term" value="F:heme binding"/>
    <property type="evidence" value="ECO:0007669"/>
    <property type="project" value="InterPro"/>
</dbReference>
<comment type="caution">
    <text evidence="6">The sequence shown here is derived from an EMBL/GenBank/DDBJ whole genome shotgun (WGS) entry which is preliminary data.</text>
</comment>
<dbReference type="GO" id="GO:0004497">
    <property type="term" value="F:monooxygenase activity"/>
    <property type="evidence" value="ECO:0007669"/>
    <property type="project" value="UniProtKB-KW"/>
</dbReference>
<evidence type="ECO:0000256" key="4">
    <source>
        <dbReference type="PIRSR" id="PIRSR602401-1"/>
    </source>
</evidence>
<comment type="cofactor">
    <cofactor evidence="1 4">
        <name>heme</name>
        <dbReference type="ChEBI" id="CHEBI:30413"/>
    </cofactor>
</comment>
<dbReference type="AlphaFoldDB" id="A0A0G2G4I9"/>
<dbReference type="GO" id="GO:0005506">
    <property type="term" value="F:iron ion binding"/>
    <property type="evidence" value="ECO:0007669"/>
    <property type="project" value="InterPro"/>
</dbReference>
<reference evidence="6 7" key="2">
    <citation type="submission" date="2015-05" db="EMBL/GenBank/DDBJ databases">
        <title>Distinctive expansion of gene families associated with plant cell wall degradation and secondary metabolism in the genomes of grapevine trunk pathogens.</title>
        <authorList>
            <person name="Lawrence D.P."/>
            <person name="Travadon R."/>
            <person name="Rolshausen P.E."/>
            <person name="Baumgartner K."/>
        </authorList>
    </citation>
    <scope>NUCLEOTIDE SEQUENCE [LARGE SCALE GENOMIC DNA]</scope>
    <source>
        <strain evidence="6">DS831</strain>
    </source>
</reference>
<dbReference type="PRINTS" id="PR00463">
    <property type="entry name" value="EP450I"/>
</dbReference>
<keyword evidence="5" id="KW-0560">Oxidoreductase</keyword>
<dbReference type="SUPFAM" id="SSF48264">
    <property type="entry name" value="Cytochrome P450"/>
    <property type="match status" value="1"/>
</dbReference>
<dbReference type="InterPro" id="IPR002401">
    <property type="entry name" value="Cyt_P450_E_grp-I"/>
</dbReference>
<evidence type="ECO:0000256" key="5">
    <source>
        <dbReference type="RuleBase" id="RU000461"/>
    </source>
</evidence>
<organism evidence="6 7">
    <name type="scientific">Diplodia seriata</name>
    <dbReference type="NCBI Taxonomy" id="420778"/>
    <lineage>
        <taxon>Eukaryota</taxon>
        <taxon>Fungi</taxon>
        <taxon>Dikarya</taxon>
        <taxon>Ascomycota</taxon>
        <taxon>Pezizomycotina</taxon>
        <taxon>Dothideomycetes</taxon>
        <taxon>Dothideomycetes incertae sedis</taxon>
        <taxon>Botryosphaeriales</taxon>
        <taxon>Botryosphaeriaceae</taxon>
        <taxon>Diplodia</taxon>
    </lineage>
</organism>
<dbReference type="PROSITE" id="PS00086">
    <property type="entry name" value="CYTOCHROME_P450"/>
    <property type="match status" value="1"/>
</dbReference>